<dbReference type="Gene3D" id="1.10.357.10">
    <property type="entry name" value="Tetracycline Repressor, domain 2"/>
    <property type="match status" value="1"/>
</dbReference>
<reference evidence="4 5" key="1">
    <citation type="submission" date="2017-05" db="EMBL/GenBank/DDBJ databases">
        <title>Vagococcus spp. assemblies.</title>
        <authorList>
            <person name="Gulvik C.A."/>
        </authorList>
    </citation>
    <scope>NUCLEOTIDE SEQUENCE [LARGE SCALE GENOMIC DNA]</scope>
    <source>
        <strain evidence="4 5">DSM 24756</strain>
    </source>
</reference>
<feature type="domain" description="HTH tetR-type" evidence="3">
    <location>
        <begin position="8"/>
        <end position="68"/>
    </location>
</feature>
<dbReference type="PRINTS" id="PR00455">
    <property type="entry name" value="HTHTETR"/>
</dbReference>
<evidence type="ECO:0000313" key="4">
    <source>
        <dbReference type="EMBL" id="RSU06430.1"/>
    </source>
</evidence>
<evidence type="ECO:0000259" key="3">
    <source>
        <dbReference type="PROSITE" id="PS50977"/>
    </source>
</evidence>
<dbReference type="PROSITE" id="PS50977">
    <property type="entry name" value="HTH_TETR_2"/>
    <property type="match status" value="1"/>
</dbReference>
<dbReference type="PANTHER" id="PTHR43479">
    <property type="entry name" value="ACREF/ENVCD OPERON REPRESSOR-RELATED"/>
    <property type="match status" value="1"/>
</dbReference>
<dbReference type="InterPro" id="IPR001647">
    <property type="entry name" value="HTH_TetR"/>
</dbReference>
<keyword evidence="1 2" id="KW-0238">DNA-binding</keyword>
<dbReference type="InterPro" id="IPR050624">
    <property type="entry name" value="HTH-type_Tx_Regulator"/>
</dbReference>
<keyword evidence="5" id="KW-1185">Reference proteome</keyword>
<dbReference type="GO" id="GO:0003677">
    <property type="term" value="F:DNA binding"/>
    <property type="evidence" value="ECO:0007669"/>
    <property type="project" value="UniProtKB-UniRule"/>
</dbReference>
<dbReference type="PANTHER" id="PTHR43479:SF11">
    <property type="entry name" value="ACREF_ENVCD OPERON REPRESSOR-RELATED"/>
    <property type="match status" value="1"/>
</dbReference>
<gene>
    <name evidence="4" type="ORF">CBF30_09250</name>
</gene>
<evidence type="ECO:0000256" key="1">
    <source>
        <dbReference type="ARBA" id="ARBA00023125"/>
    </source>
</evidence>
<feature type="DNA-binding region" description="H-T-H motif" evidence="2">
    <location>
        <begin position="31"/>
        <end position="50"/>
    </location>
</feature>
<dbReference type="Proteomes" id="UP000288669">
    <property type="component" value="Unassembled WGS sequence"/>
</dbReference>
<comment type="caution">
    <text evidence="4">The sequence shown here is derived from an EMBL/GenBank/DDBJ whole genome shotgun (WGS) entry which is preliminary data.</text>
</comment>
<protein>
    <recommendedName>
        <fullName evidence="3">HTH tetR-type domain-containing protein</fullName>
    </recommendedName>
</protein>
<dbReference type="RefSeq" id="WP_126825666.1">
    <property type="nucleotide sequence ID" value="NZ_JBHLWU010000001.1"/>
</dbReference>
<evidence type="ECO:0000256" key="2">
    <source>
        <dbReference type="PROSITE-ProRule" id="PRU00335"/>
    </source>
</evidence>
<proteinExistence type="predicted"/>
<dbReference type="Pfam" id="PF00440">
    <property type="entry name" value="TetR_N"/>
    <property type="match status" value="1"/>
</dbReference>
<dbReference type="InterPro" id="IPR009057">
    <property type="entry name" value="Homeodomain-like_sf"/>
</dbReference>
<organism evidence="4 5">
    <name type="scientific">Vagococcus entomophilus</name>
    <dbReference type="NCBI Taxonomy" id="1160095"/>
    <lineage>
        <taxon>Bacteria</taxon>
        <taxon>Bacillati</taxon>
        <taxon>Bacillota</taxon>
        <taxon>Bacilli</taxon>
        <taxon>Lactobacillales</taxon>
        <taxon>Enterococcaceae</taxon>
        <taxon>Vagococcus</taxon>
    </lineage>
</organism>
<name>A0A430AFA8_9ENTE</name>
<accession>A0A430AFA8</accession>
<dbReference type="EMBL" id="NGJZ01000003">
    <property type="protein sequence ID" value="RSU06430.1"/>
    <property type="molecule type" value="Genomic_DNA"/>
</dbReference>
<dbReference type="SUPFAM" id="SSF46689">
    <property type="entry name" value="Homeodomain-like"/>
    <property type="match status" value="1"/>
</dbReference>
<dbReference type="OrthoDB" id="9179041at2"/>
<sequence>MGEIRDYQKTHADLLRVGRENFLEYGYEQTKLRKICRDAAVTTGAFYKHFSDKQALFDELVKPSIEELKAIYLKKRTDFFQDVKEQELTQLWITSDDELDDMIDFIYKNEQTFQLVFFKSQGSHFEDFTEMVTNFSAVNVRQWIEYLQSKQFVSNEIQLPDKELHFLMYSYYATVIDILKHRYPQEETKRLAKKLYQFVMPGWMAILEMNEKIY</sequence>
<dbReference type="AlphaFoldDB" id="A0A430AFA8"/>
<evidence type="ECO:0000313" key="5">
    <source>
        <dbReference type="Proteomes" id="UP000288669"/>
    </source>
</evidence>